<keyword evidence="3" id="KW-1185">Reference proteome</keyword>
<accession>A0A9D4BT42</accession>
<reference evidence="2" key="2">
    <citation type="submission" date="2020-11" db="EMBL/GenBank/DDBJ databases">
        <authorList>
            <person name="McCartney M.A."/>
            <person name="Auch B."/>
            <person name="Kono T."/>
            <person name="Mallez S."/>
            <person name="Becker A."/>
            <person name="Gohl D.M."/>
            <person name="Silverstein K.A.T."/>
            <person name="Koren S."/>
            <person name="Bechman K.B."/>
            <person name="Herman A."/>
            <person name="Abrahante J.E."/>
            <person name="Garbe J."/>
        </authorList>
    </citation>
    <scope>NUCLEOTIDE SEQUENCE</scope>
    <source>
        <strain evidence="2">Duluth1</strain>
        <tissue evidence="2">Whole animal</tissue>
    </source>
</reference>
<dbReference type="AlphaFoldDB" id="A0A9D4BT42"/>
<proteinExistence type="predicted"/>
<feature type="region of interest" description="Disordered" evidence="1">
    <location>
        <begin position="29"/>
        <end position="52"/>
    </location>
</feature>
<organism evidence="2 3">
    <name type="scientific">Dreissena polymorpha</name>
    <name type="common">Zebra mussel</name>
    <name type="synonym">Mytilus polymorpha</name>
    <dbReference type="NCBI Taxonomy" id="45954"/>
    <lineage>
        <taxon>Eukaryota</taxon>
        <taxon>Metazoa</taxon>
        <taxon>Spiralia</taxon>
        <taxon>Lophotrochozoa</taxon>
        <taxon>Mollusca</taxon>
        <taxon>Bivalvia</taxon>
        <taxon>Autobranchia</taxon>
        <taxon>Heteroconchia</taxon>
        <taxon>Euheterodonta</taxon>
        <taxon>Imparidentia</taxon>
        <taxon>Neoheterodontei</taxon>
        <taxon>Myida</taxon>
        <taxon>Dreissenoidea</taxon>
        <taxon>Dreissenidae</taxon>
        <taxon>Dreissena</taxon>
    </lineage>
</organism>
<evidence type="ECO:0000313" key="3">
    <source>
        <dbReference type="Proteomes" id="UP000828390"/>
    </source>
</evidence>
<protein>
    <submittedName>
        <fullName evidence="2">Uncharacterized protein</fullName>
    </submittedName>
</protein>
<evidence type="ECO:0000256" key="1">
    <source>
        <dbReference type="SAM" id="MobiDB-lite"/>
    </source>
</evidence>
<name>A0A9D4BT42_DREPO</name>
<evidence type="ECO:0000313" key="2">
    <source>
        <dbReference type="EMBL" id="KAH3704537.1"/>
    </source>
</evidence>
<reference evidence="2" key="1">
    <citation type="journal article" date="2019" name="bioRxiv">
        <title>The Genome of the Zebra Mussel, Dreissena polymorpha: A Resource for Invasive Species Research.</title>
        <authorList>
            <person name="McCartney M.A."/>
            <person name="Auch B."/>
            <person name="Kono T."/>
            <person name="Mallez S."/>
            <person name="Zhang Y."/>
            <person name="Obille A."/>
            <person name="Becker A."/>
            <person name="Abrahante J.E."/>
            <person name="Garbe J."/>
            <person name="Badalamenti J.P."/>
            <person name="Herman A."/>
            <person name="Mangelson H."/>
            <person name="Liachko I."/>
            <person name="Sullivan S."/>
            <person name="Sone E.D."/>
            <person name="Koren S."/>
            <person name="Silverstein K.A.T."/>
            <person name="Beckman K.B."/>
            <person name="Gohl D.M."/>
        </authorList>
    </citation>
    <scope>NUCLEOTIDE SEQUENCE</scope>
    <source>
        <strain evidence="2">Duluth1</strain>
        <tissue evidence="2">Whole animal</tissue>
    </source>
</reference>
<dbReference type="EMBL" id="JAIWYP010000015">
    <property type="protein sequence ID" value="KAH3704537.1"/>
    <property type="molecule type" value="Genomic_DNA"/>
</dbReference>
<feature type="compositionally biased region" description="Acidic residues" evidence="1">
    <location>
        <begin position="34"/>
        <end position="52"/>
    </location>
</feature>
<gene>
    <name evidence="2" type="ORF">DPMN_079593</name>
</gene>
<sequence>MGPMVELLSAAHNRPDCSDCFCIVVPHSPRTDQGFEDDDDDEEEEQDDIDDC</sequence>
<comment type="caution">
    <text evidence="2">The sequence shown here is derived from an EMBL/GenBank/DDBJ whole genome shotgun (WGS) entry which is preliminary data.</text>
</comment>
<dbReference type="Proteomes" id="UP000828390">
    <property type="component" value="Unassembled WGS sequence"/>
</dbReference>